<evidence type="ECO:0000256" key="3">
    <source>
        <dbReference type="ARBA" id="ARBA00022722"/>
    </source>
</evidence>
<dbReference type="InterPro" id="IPR001667">
    <property type="entry name" value="DDH_dom"/>
</dbReference>
<dbReference type="InterPro" id="IPR051673">
    <property type="entry name" value="SSDNA_exonuclease_RecJ"/>
</dbReference>
<evidence type="ECO:0000259" key="8">
    <source>
        <dbReference type="Pfam" id="PF17768"/>
    </source>
</evidence>
<dbReference type="SUPFAM" id="SSF64182">
    <property type="entry name" value="DHH phosphoesterases"/>
    <property type="match status" value="1"/>
</dbReference>
<dbReference type="Gene3D" id="3.10.310.30">
    <property type="match status" value="1"/>
</dbReference>
<dbReference type="InterPro" id="IPR004610">
    <property type="entry name" value="RecJ"/>
</dbReference>
<proteinExistence type="inferred from homology"/>
<dbReference type="PANTHER" id="PTHR30255:SF2">
    <property type="entry name" value="SINGLE-STRANDED-DNA-SPECIFIC EXONUCLEASE RECJ"/>
    <property type="match status" value="1"/>
</dbReference>
<dbReference type="GO" id="GO:0006310">
    <property type="term" value="P:DNA recombination"/>
    <property type="evidence" value="ECO:0007669"/>
    <property type="project" value="InterPro"/>
</dbReference>
<comment type="caution">
    <text evidence="9">The sequence shown here is derived from an EMBL/GenBank/DDBJ whole genome shotgun (WGS) entry which is preliminary data.</text>
</comment>
<sequence>MSEAVLGVTRSLSGRRWHWRDAGAERIGLGLAQRLGVPEIIGRVLAARGIGPETAPDFLAPTLRALLPDPAVLRDMETAATRLANAVEAGECVGLFGDYDVDGGCATALMAGLLENLGCPVLTHIPDRLREGYGPNAPALKTFVAQGARLILTLDCGTTSEAIFGEISGADIIVLDHHKADGPPPRVLATINPNRLDDTSGLGTLCATAVTFLAAIALVRTLRQRGFFAARETPDLMRALDLVALATVCDVMPLTGLNRALVSQGLKVMARRERPGLAALLDVAQVTEAPGAFTCGFVLGPRINAGGRIAEADLGLRLLRARDAREAQGLAIVLDRVNRERQKVEGAVLERALDQAGEQRAAGHAVLFVAGAEWHPGIVGIVAGRIKERFNRPACAGGLQDGVVKGSGRSLPGLDLGGAVIAARQAGILTAGGGHAMAAGFTLDAREIAAFQAFLDDRLAAAASLPDAADLAIEGTLSVAGADTPLAETLSRLAPFGPGNEEPLLALPRARISYAKAAGRDGNTLICTVEDEAGQKLKAVLFRAGDTPLGSALRNLQGPPLHLAGHLRLNTWQGRNSADFTIIDAAPG</sequence>
<dbReference type="EMBL" id="DTQM01000163">
    <property type="protein sequence ID" value="HGC43188.1"/>
    <property type="molecule type" value="Genomic_DNA"/>
</dbReference>
<evidence type="ECO:0000313" key="9">
    <source>
        <dbReference type="EMBL" id="HGC43188.1"/>
    </source>
</evidence>
<keyword evidence="3" id="KW-0540">Nuclease</keyword>
<keyword evidence="5 9" id="KW-0269">Exonuclease</keyword>
<dbReference type="InterPro" id="IPR041122">
    <property type="entry name" value="RecJ_OB"/>
</dbReference>
<protein>
    <recommendedName>
        <fullName evidence="2">Single-stranded-DNA-specific exonuclease RecJ</fullName>
    </recommendedName>
</protein>
<feature type="domain" description="DHHA1" evidence="7">
    <location>
        <begin position="367"/>
        <end position="460"/>
    </location>
</feature>
<dbReference type="Pfam" id="PF02272">
    <property type="entry name" value="DHHA1"/>
    <property type="match status" value="1"/>
</dbReference>
<evidence type="ECO:0000259" key="6">
    <source>
        <dbReference type="Pfam" id="PF01368"/>
    </source>
</evidence>
<reference evidence="9" key="1">
    <citation type="journal article" date="2020" name="mSystems">
        <title>Genome- and Community-Level Interaction Insights into Carbon Utilization and Element Cycling Functions of Hydrothermarchaeota in Hydrothermal Sediment.</title>
        <authorList>
            <person name="Zhou Z."/>
            <person name="Liu Y."/>
            <person name="Xu W."/>
            <person name="Pan J."/>
            <person name="Luo Z.H."/>
            <person name="Li M."/>
        </authorList>
    </citation>
    <scope>NUCLEOTIDE SEQUENCE</scope>
    <source>
        <strain evidence="9">SpSt-997</strain>
    </source>
</reference>
<dbReference type="InterPro" id="IPR003156">
    <property type="entry name" value="DHHA1_dom"/>
</dbReference>
<dbReference type="GO" id="GO:0006281">
    <property type="term" value="P:DNA repair"/>
    <property type="evidence" value="ECO:0007669"/>
    <property type="project" value="InterPro"/>
</dbReference>
<dbReference type="AlphaFoldDB" id="A0A8J4HBF4"/>
<evidence type="ECO:0000259" key="7">
    <source>
        <dbReference type="Pfam" id="PF02272"/>
    </source>
</evidence>
<dbReference type="Pfam" id="PF01368">
    <property type="entry name" value="DHH"/>
    <property type="match status" value="1"/>
</dbReference>
<name>A0A8J4HBF4_9PROT</name>
<dbReference type="GO" id="GO:0008409">
    <property type="term" value="F:5'-3' exonuclease activity"/>
    <property type="evidence" value="ECO:0007669"/>
    <property type="project" value="InterPro"/>
</dbReference>
<dbReference type="Pfam" id="PF17768">
    <property type="entry name" value="RecJ_OB"/>
    <property type="match status" value="1"/>
</dbReference>
<evidence type="ECO:0000256" key="2">
    <source>
        <dbReference type="ARBA" id="ARBA00019841"/>
    </source>
</evidence>
<evidence type="ECO:0000256" key="5">
    <source>
        <dbReference type="ARBA" id="ARBA00022839"/>
    </source>
</evidence>
<organism evidence="9">
    <name type="scientific">Acidicaldus sp</name>
    <dbReference type="NCBI Taxonomy" id="1872105"/>
    <lineage>
        <taxon>Bacteria</taxon>
        <taxon>Pseudomonadati</taxon>
        <taxon>Pseudomonadota</taxon>
        <taxon>Alphaproteobacteria</taxon>
        <taxon>Acetobacterales</taxon>
        <taxon>Acetobacteraceae</taxon>
        <taxon>Acidicaldus</taxon>
    </lineage>
</organism>
<feature type="domain" description="RecJ OB" evidence="8">
    <location>
        <begin position="473"/>
        <end position="584"/>
    </location>
</feature>
<accession>A0A8J4HBF4</accession>
<dbReference type="InterPro" id="IPR038763">
    <property type="entry name" value="DHH_sf"/>
</dbReference>
<dbReference type="PANTHER" id="PTHR30255">
    <property type="entry name" value="SINGLE-STRANDED-DNA-SPECIFIC EXONUCLEASE RECJ"/>
    <property type="match status" value="1"/>
</dbReference>
<gene>
    <name evidence="9" type="primary">recJ</name>
    <name evidence="9" type="ORF">ENY07_08215</name>
</gene>
<dbReference type="Gene3D" id="3.90.1640.30">
    <property type="match status" value="1"/>
</dbReference>
<evidence type="ECO:0000256" key="4">
    <source>
        <dbReference type="ARBA" id="ARBA00022801"/>
    </source>
</evidence>
<feature type="domain" description="DDH" evidence="6">
    <location>
        <begin position="95"/>
        <end position="207"/>
    </location>
</feature>
<dbReference type="NCBIfam" id="TIGR00644">
    <property type="entry name" value="recJ"/>
    <property type="match status" value="1"/>
</dbReference>
<dbReference type="GO" id="GO:0003676">
    <property type="term" value="F:nucleic acid binding"/>
    <property type="evidence" value="ECO:0007669"/>
    <property type="project" value="InterPro"/>
</dbReference>
<evidence type="ECO:0000256" key="1">
    <source>
        <dbReference type="ARBA" id="ARBA00005915"/>
    </source>
</evidence>
<comment type="similarity">
    <text evidence="1">Belongs to the RecJ family.</text>
</comment>
<keyword evidence="4" id="KW-0378">Hydrolase</keyword>